<keyword evidence="6" id="KW-0408">Iron</keyword>
<evidence type="ECO:0000259" key="8">
    <source>
        <dbReference type="PROSITE" id="PS51669"/>
    </source>
</evidence>
<dbReference type="Gene3D" id="3.40.228.10">
    <property type="entry name" value="Dimethylsulfoxide Reductase, domain 2"/>
    <property type="match status" value="1"/>
</dbReference>
<protein>
    <submittedName>
        <fullName evidence="9">Molybdopterin-dependent oxidoreductase</fullName>
    </submittedName>
</protein>
<dbReference type="InterPro" id="IPR006657">
    <property type="entry name" value="MoPterin_dinucl-bd_dom"/>
</dbReference>
<dbReference type="Pfam" id="PF00384">
    <property type="entry name" value="Molybdopterin"/>
    <property type="match status" value="1"/>
</dbReference>
<gene>
    <name evidence="9" type="ORF">FZ040_13020</name>
</gene>
<feature type="domain" description="4Fe-4S Mo/W bis-MGD-type" evidence="8">
    <location>
        <begin position="1"/>
        <end position="58"/>
    </location>
</feature>
<keyword evidence="4" id="KW-0479">Metal-binding</keyword>
<reference evidence="9 10" key="1">
    <citation type="submission" date="2019-08" db="EMBL/GenBank/DDBJ databases">
        <title>Selenomonas sp. mPRGC5 and Selenomonas sp. mPRGC8 isolated from ruminal fluid of dairy goat (Capra hircus).</title>
        <authorList>
            <person name="Poothong S."/>
            <person name="Nuengjamnong C."/>
            <person name="Tanasupawat S."/>
        </authorList>
    </citation>
    <scope>NUCLEOTIDE SEQUENCE [LARGE SCALE GENOMIC DNA]</scope>
    <source>
        <strain evidence="10">mPRGC5</strain>
    </source>
</reference>
<dbReference type="InterPro" id="IPR050612">
    <property type="entry name" value="Prok_Mopterin_Oxidored"/>
</dbReference>
<comment type="cofactor">
    <cofactor evidence="1">
        <name>Mo-bis(molybdopterin guanine dinucleotide)</name>
        <dbReference type="ChEBI" id="CHEBI:60539"/>
    </cofactor>
</comment>
<dbReference type="CDD" id="cd02766">
    <property type="entry name" value="MopB_3"/>
    <property type="match status" value="1"/>
</dbReference>
<dbReference type="PROSITE" id="PS00490">
    <property type="entry name" value="MOLYBDOPTERIN_PROK_2"/>
    <property type="match status" value="1"/>
</dbReference>
<organism evidence="9 10">
    <name type="scientific">Selenomonas ruminis</name>
    <dbReference type="NCBI Taxonomy" id="2593411"/>
    <lineage>
        <taxon>Bacteria</taxon>
        <taxon>Bacillati</taxon>
        <taxon>Bacillota</taxon>
        <taxon>Negativicutes</taxon>
        <taxon>Selenomonadales</taxon>
        <taxon>Selenomonadaceae</taxon>
        <taxon>Selenomonas</taxon>
    </lineage>
</organism>
<dbReference type="Pfam" id="PF01568">
    <property type="entry name" value="Molydop_binding"/>
    <property type="match status" value="1"/>
</dbReference>
<dbReference type="Gene3D" id="2.20.25.90">
    <property type="entry name" value="ADC-like domains"/>
    <property type="match status" value="1"/>
</dbReference>
<dbReference type="RefSeq" id="WP_149172399.1">
    <property type="nucleotide sequence ID" value="NZ_VTOY01000020.1"/>
</dbReference>
<dbReference type="OrthoDB" id="219031at2"/>
<dbReference type="GO" id="GO:0051536">
    <property type="term" value="F:iron-sulfur cluster binding"/>
    <property type="evidence" value="ECO:0007669"/>
    <property type="project" value="UniProtKB-KW"/>
</dbReference>
<evidence type="ECO:0000313" key="10">
    <source>
        <dbReference type="Proteomes" id="UP000323646"/>
    </source>
</evidence>
<dbReference type="SMART" id="SM00926">
    <property type="entry name" value="Molybdop_Fe4S4"/>
    <property type="match status" value="1"/>
</dbReference>
<name>A0A5D6VUH3_9FIRM</name>
<dbReference type="Gene3D" id="3.30.2070.10">
    <property type="entry name" value="Formate dehydrogenase/DMSO reductase"/>
    <property type="match status" value="1"/>
</dbReference>
<dbReference type="PROSITE" id="PS51669">
    <property type="entry name" value="4FE4S_MOW_BIS_MGD"/>
    <property type="match status" value="1"/>
</dbReference>
<evidence type="ECO:0000256" key="4">
    <source>
        <dbReference type="ARBA" id="ARBA00022723"/>
    </source>
</evidence>
<dbReference type="InterPro" id="IPR006656">
    <property type="entry name" value="Mopterin_OxRdtase"/>
</dbReference>
<sequence>MEIKKSACPYDCPDCCGLLVYTEGDKVVQVKGDPGHSYTRGTLCPKMARYERTVHSPARLTTPLKRIGPKGSGEFAPISWDTAIATIASQWKEIIRKYGAEAILPYSYAGTMGTIQYSAGHSFFYQLGATSLDRTICAPAKSRGYRDVMGGTLPTAPQEAANSDFIILWSISMLATDIHFRHDVDLARQNGAQVWCIDTYETPTARYADHFTSIKPGTDGALALGLMHVLNRDGLIDETFITQYVEGWEELRDTFLPRYTPAAVSSITEVPAAAIEELAHAFGRARAPFIRLGSGQSRYGNGAMTSRLITCLPAITGAYAHVGGGLLTSASGSHAFDKSIIRRPEKEKKGVRHINMIKLGQVLTDETLAPPIKSLYVYSSNPACTAPEQALVAQGLSRDDLFTVVHERFMTDTARYADIILPATTSLEHDDIYYSYGHYTVQRGNAAIPPIGQSKSNWQVFSLLAKAMNIDDEFFQQSEPDLIEKFIASTDTTWPLPVDKAKLESGEPVDLPLPDNYKLDFKTPSGKIEIKNSAIEPALPDYRPPHYANDTETFLLINSPDPRILDSSFNERPELTRGHIMELMMHPDDANRLGLCEGDIVAASNTQGRAQFTLTLSARTQPGRVVSEGVWWNTLTKTGNTNQLTHARTTDKDAGSTFYDVKVNITKLTGQI</sequence>
<evidence type="ECO:0000256" key="5">
    <source>
        <dbReference type="ARBA" id="ARBA00023002"/>
    </source>
</evidence>
<comment type="similarity">
    <text evidence="2">Belongs to the prokaryotic molybdopterin-containing oxidoreductase family.</text>
</comment>
<comment type="caution">
    <text evidence="9">The sequence shown here is derived from an EMBL/GenBank/DDBJ whole genome shotgun (WGS) entry which is preliminary data.</text>
</comment>
<evidence type="ECO:0000256" key="3">
    <source>
        <dbReference type="ARBA" id="ARBA00022505"/>
    </source>
</evidence>
<dbReference type="GO" id="GO:0016491">
    <property type="term" value="F:oxidoreductase activity"/>
    <property type="evidence" value="ECO:0007669"/>
    <property type="project" value="UniProtKB-KW"/>
</dbReference>
<dbReference type="InterPro" id="IPR006963">
    <property type="entry name" value="Mopterin_OxRdtase_4Fe-4S_dom"/>
</dbReference>
<keyword evidence="7" id="KW-0411">Iron-sulfur</keyword>
<dbReference type="AlphaFoldDB" id="A0A5D6VUH3"/>
<dbReference type="PANTHER" id="PTHR43742:SF6">
    <property type="entry name" value="OXIDOREDUCTASE YYAE-RELATED"/>
    <property type="match status" value="1"/>
</dbReference>
<dbReference type="PANTHER" id="PTHR43742">
    <property type="entry name" value="TRIMETHYLAMINE-N-OXIDE REDUCTASE"/>
    <property type="match status" value="1"/>
</dbReference>
<proteinExistence type="inferred from homology"/>
<evidence type="ECO:0000256" key="6">
    <source>
        <dbReference type="ARBA" id="ARBA00023004"/>
    </source>
</evidence>
<dbReference type="InterPro" id="IPR006655">
    <property type="entry name" value="Mopterin_OxRdtase_prok_CS"/>
</dbReference>
<keyword evidence="3" id="KW-0500">Molybdenum</keyword>
<evidence type="ECO:0000256" key="2">
    <source>
        <dbReference type="ARBA" id="ARBA00010312"/>
    </source>
</evidence>
<accession>A0A5D6VUH3</accession>
<evidence type="ECO:0000313" key="9">
    <source>
        <dbReference type="EMBL" id="TYZ19731.1"/>
    </source>
</evidence>
<evidence type="ECO:0000256" key="7">
    <source>
        <dbReference type="ARBA" id="ARBA00023014"/>
    </source>
</evidence>
<dbReference type="SUPFAM" id="SSF53706">
    <property type="entry name" value="Formate dehydrogenase/DMSO reductase, domains 1-3"/>
    <property type="match status" value="1"/>
</dbReference>
<dbReference type="Proteomes" id="UP000323646">
    <property type="component" value="Unassembled WGS sequence"/>
</dbReference>
<dbReference type="Pfam" id="PF04879">
    <property type="entry name" value="Molybdop_Fe4S4"/>
    <property type="match status" value="1"/>
</dbReference>
<dbReference type="Gene3D" id="2.40.40.20">
    <property type="match status" value="1"/>
</dbReference>
<dbReference type="GO" id="GO:0046872">
    <property type="term" value="F:metal ion binding"/>
    <property type="evidence" value="ECO:0007669"/>
    <property type="project" value="UniProtKB-KW"/>
</dbReference>
<keyword evidence="10" id="KW-1185">Reference proteome</keyword>
<keyword evidence="5" id="KW-0560">Oxidoreductase</keyword>
<dbReference type="GO" id="GO:0043546">
    <property type="term" value="F:molybdopterin cofactor binding"/>
    <property type="evidence" value="ECO:0007669"/>
    <property type="project" value="InterPro"/>
</dbReference>
<dbReference type="SUPFAM" id="SSF50692">
    <property type="entry name" value="ADC-like"/>
    <property type="match status" value="1"/>
</dbReference>
<dbReference type="EMBL" id="VTOY01000020">
    <property type="protein sequence ID" value="TYZ19731.1"/>
    <property type="molecule type" value="Genomic_DNA"/>
</dbReference>
<dbReference type="Gene3D" id="3.40.50.740">
    <property type="match status" value="1"/>
</dbReference>
<dbReference type="InterPro" id="IPR009010">
    <property type="entry name" value="Asp_de-COase-like_dom_sf"/>
</dbReference>
<evidence type="ECO:0000256" key="1">
    <source>
        <dbReference type="ARBA" id="ARBA00001942"/>
    </source>
</evidence>